<sequence>MAIRYKDKKIPFSISFTHNDVEEKRFHHLYSSNEYTHQESNIEIFEGLRVGIKFYADSPEDFDEEARIEVQTSLYDETDNQVTFTFSLSNTCDEVYWIYQNKDEENFPWRMGTYLMKVYYKGSSYILGFFVKPLYLSTEQVYAVHQYLESKIEGVIYDLVYSKQSMSQEKNNVLTNWYYDYARYMLDQKELIFYLLLSLEKHPLSNLLGENEISVIPGKLDQNSIRWSCTVKGLAKNNGLGNQTYYYNRVKKVDYNNKPNQWIKSILSRWSAELHEVIGAISNSYLVVKKDLNKLMQQQNELYQKKEYLHRQREVARPTKINVYSLITITEENIQKNRQIANQQEIWIEQLRSMYSRIVYILNNTFFTSVDYGKNKPILKSNNYYKLNDIYEKAKNIQKDAGDKKRYIKVLKPFWKIYEYYCLFTVIDCLMKLGYTSKREFNPNFEELYYQSMIPEGTCFEFENEKSVIHCWYDKYHGDKFAAEKSGDAFFTTQEKCRPDIKLDLYEKQEDGNLLFKSCIIFDAKFRKLANMHNNEYATTTYHQLTSYYQFFYSGKSGARRRNRTVVDQVICLYGGAKNEALRKEVPPILYIKLFSFAQENGEWQTKGEEEVLEELEDWLDDL</sequence>
<dbReference type="Proteomes" id="UP001372526">
    <property type="component" value="Unassembled WGS sequence"/>
</dbReference>
<name>A0ABU8FLY6_9BACI</name>
<comment type="caution">
    <text evidence="1">The sequence shown here is derived from an EMBL/GenBank/DDBJ whole genome shotgun (WGS) entry which is preliminary data.</text>
</comment>
<keyword evidence="2" id="KW-1185">Reference proteome</keyword>
<protein>
    <submittedName>
        <fullName evidence="1">Nuclease domain-containing protein</fullName>
    </submittedName>
</protein>
<dbReference type="Pfam" id="PF04411">
    <property type="entry name" value="PDDEXK_7"/>
    <property type="match status" value="1"/>
</dbReference>
<dbReference type="EMBL" id="JBAWSX010000010">
    <property type="protein sequence ID" value="MEI4802939.1"/>
    <property type="molecule type" value="Genomic_DNA"/>
</dbReference>
<dbReference type="RefSeq" id="WP_336473379.1">
    <property type="nucleotide sequence ID" value="NZ_JBAWSX010000010.1"/>
</dbReference>
<gene>
    <name evidence="1" type="ORF">WAZ07_16800</name>
</gene>
<proteinExistence type="predicted"/>
<organism evidence="1 2">
    <name type="scientific">Bacillus bruguierae</name>
    <dbReference type="NCBI Taxonomy" id="3127667"/>
    <lineage>
        <taxon>Bacteria</taxon>
        <taxon>Bacillati</taxon>
        <taxon>Bacillota</taxon>
        <taxon>Bacilli</taxon>
        <taxon>Bacillales</taxon>
        <taxon>Bacillaceae</taxon>
        <taxon>Bacillus</taxon>
    </lineage>
</organism>
<dbReference type="InterPro" id="IPR007505">
    <property type="entry name" value="PDDEXK_7"/>
</dbReference>
<accession>A0ABU8FLY6</accession>
<reference evidence="1 2" key="1">
    <citation type="submission" date="2024-01" db="EMBL/GenBank/DDBJ databases">
        <title>Seven novel Bacillus-like species.</title>
        <authorList>
            <person name="Liu G."/>
        </authorList>
    </citation>
    <scope>NUCLEOTIDE SEQUENCE [LARGE SCALE GENOMIC DNA]</scope>
    <source>
        <strain evidence="1 2">FJAT-51639</strain>
    </source>
</reference>
<evidence type="ECO:0000313" key="1">
    <source>
        <dbReference type="EMBL" id="MEI4802939.1"/>
    </source>
</evidence>
<evidence type="ECO:0000313" key="2">
    <source>
        <dbReference type="Proteomes" id="UP001372526"/>
    </source>
</evidence>